<dbReference type="Proteomes" id="UP001497623">
    <property type="component" value="Unassembled WGS sequence"/>
</dbReference>
<name>A0AAV2QK03_MEGNR</name>
<keyword evidence="1" id="KW-0472">Membrane</keyword>
<organism evidence="2 3">
    <name type="scientific">Meganyctiphanes norvegica</name>
    <name type="common">Northern krill</name>
    <name type="synonym">Thysanopoda norvegica</name>
    <dbReference type="NCBI Taxonomy" id="48144"/>
    <lineage>
        <taxon>Eukaryota</taxon>
        <taxon>Metazoa</taxon>
        <taxon>Ecdysozoa</taxon>
        <taxon>Arthropoda</taxon>
        <taxon>Crustacea</taxon>
        <taxon>Multicrustacea</taxon>
        <taxon>Malacostraca</taxon>
        <taxon>Eumalacostraca</taxon>
        <taxon>Eucarida</taxon>
        <taxon>Euphausiacea</taxon>
        <taxon>Euphausiidae</taxon>
        <taxon>Meganyctiphanes</taxon>
    </lineage>
</organism>
<dbReference type="AlphaFoldDB" id="A0AAV2QK03"/>
<reference evidence="2 3" key="1">
    <citation type="submission" date="2024-05" db="EMBL/GenBank/DDBJ databases">
        <authorList>
            <person name="Wallberg A."/>
        </authorList>
    </citation>
    <scope>NUCLEOTIDE SEQUENCE [LARGE SCALE GENOMIC DNA]</scope>
</reference>
<dbReference type="EMBL" id="CAXKWB010007952">
    <property type="protein sequence ID" value="CAL4089072.1"/>
    <property type="molecule type" value="Genomic_DNA"/>
</dbReference>
<keyword evidence="3" id="KW-1185">Reference proteome</keyword>
<accession>A0AAV2QK03</accession>
<feature type="non-terminal residue" evidence="2">
    <location>
        <position position="1"/>
    </location>
</feature>
<protein>
    <submittedName>
        <fullName evidence="2">Uncharacterized protein</fullName>
    </submittedName>
</protein>
<evidence type="ECO:0000256" key="1">
    <source>
        <dbReference type="SAM" id="Phobius"/>
    </source>
</evidence>
<gene>
    <name evidence="2" type="ORF">MNOR_LOCUS13697</name>
</gene>
<evidence type="ECO:0000313" key="3">
    <source>
        <dbReference type="Proteomes" id="UP001497623"/>
    </source>
</evidence>
<keyword evidence="1" id="KW-1133">Transmembrane helix</keyword>
<comment type="caution">
    <text evidence="2">The sequence shown here is derived from an EMBL/GenBank/DDBJ whole genome shotgun (WGS) entry which is preliminary data.</text>
</comment>
<keyword evidence="1" id="KW-0812">Transmembrane</keyword>
<sequence length="190" mass="20994">VQAGFEHLDNFDELETTSNFNFNDIGDPSSTISHFDGQAGFDDLDNLNSLETISNFDLNDNVQAGFDESGFFGDSEIIGNDEPSSIISNFDGQAGFGDITENDDRHQSGFDSGFFGHNDAVIENEPSSFMFYQSYGIGAILLYYLLPGIANDKKQRCFKCLSSSHWSNKQVCHGPCKKSVCPNHSRLLCE</sequence>
<proteinExistence type="predicted"/>
<evidence type="ECO:0000313" key="2">
    <source>
        <dbReference type="EMBL" id="CAL4089072.1"/>
    </source>
</evidence>
<feature type="transmembrane region" description="Helical" evidence="1">
    <location>
        <begin position="129"/>
        <end position="146"/>
    </location>
</feature>